<evidence type="ECO:0000313" key="2">
    <source>
        <dbReference type="Proteomes" id="UP000504637"/>
    </source>
</evidence>
<evidence type="ECO:0000256" key="1">
    <source>
        <dbReference type="SAM" id="MobiDB-lite"/>
    </source>
</evidence>
<reference evidence="3" key="3">
    <citation type="submission" date="2025-08" db="UniProtKB">
        <authorList>
            <consortium name="RefSeq"/>
        </authorList>
    </citation>
    <scope>IDENTIFICATION</scope>
    <source>
        <strain evidence="3">CBS 342.82</strain>
    </source>
</reference>
<gene>
    <name evidence="3" type="ORF">K489DRAFT_400218</name>
</gene>
<reference evidence="3" key="1">
    <citation type="submission" date="2020-01" db="EMBL/GenBank/DDBJ databases">
        <authorList>
            <consortium name="DOE Joint Genome Institute"/>
            <person name="Haridas S."/>
            <person name="Albert R."/>
            <person name="Binder M."/>
            <person name="Bloem J."/>
            <person name="Labutti K."/>
            <person name="Salamov A."/>
            <person name="Andreopoulos B."/>
            <person name="Baker S.E."/>
            <person name="Barry K."/>
            <person name="Bills G."/>
            <person name="Bluhm B.H."/>
            <person name="Cannon C."/>
            <person name="Castanera R."/>
            <person name="Culley D.E."/>
            <person name="Daum C."/>
            <person name="Ezra D."/>
            <person name="Gonzalez J.B."/>
            <person name="Henrissat B."/>
            <person name="Kuo A."/>
            <person name="Liang C."/>
            <person name="Lipzen A."/>
            <person name="Lutzoni F."/>
            <person name="Magnuson J."/>
            <person name="Mondo S."/>
            <person name="Nolan M."/>
            <person name="Ohm R."/>
            <person name="Pangilinan J."/>
            <person name="Park H.-J."/>
            <person name="Ramirez L."/>
            <person name="Alfaro M."/>
            <person name="Sun H."/>
            <person name="Tritt A."/>
            <person name="Yoshinaga Y."/>
            <person name="Zwiers L.-H."/>
            <person name="Turgeon B.G."/>
            <person name="Goodwin S.B."/>
            <person name="Spatafora J.W."/>
            <person name="Crous P.W."/>
            <person name="Grigoriev I.V."/>
        </authorList>
    </citation>
    <scope>NUCLEOTIDE SEQUENCE</scope>
    <source>
        <strain evidence="3">CBS 342.82</strain>
    </source>
</reference>
<dbReference type="GeneID" id="54364786"/>
<dbReference type="RefSeq" id="XP_033461378.1">
    <property type="nucleotide sequence ID" value="XM_033606986.1"/>
</dbReference>
<dbReference type="AlphaFoldDB" id="A0A6J3MBX5"/>
<feature type="compositionally biased region" description="Basic and acidic residues" evidence="1">
    <location>
        <begin position="61"/>
        <end position="72"/>
    </location>
</feature>
<organism evidence="3">
    <name type="scientific">Dissoconium aciculare CBS 342.82</name>
    <dbReference type="NCBI Taxonomy" id="1314786"/>
    <lineage>
        <taxon>Eukaryota</taxon>
        <taxon>Fungi</taxon>
        <taxon>Dikarya</taxon>
        <taxon>Ascomycota</taxon>
        <taxon>Pezizomycotina</taxon>
        <taxon>Dothideomycetes</taxon>
        <taxon>Dothideomycetidae</taxon>
        <taxon>Mycosphaerellales</taxon>
        <taxon>Dissoconiaceae</taxon>
        <taxon>Dissoconium</taxon>
    </lineage>
</organism>
<accession>A0A6J3MBX5</accession>
<reference evidence="3" key="2">
    <citation type="submission" date="2020-04" db="EMBL/GenBank/DDBJ databases">
        <authorList>
            <consortium name="NCBI Genome Project"/>
        </authorList>
    </citation>
    <scope>NUCLEOTIDE SEQUENCE</scope>
    <source>
        <strain evidence="3">CBS 342.82</strain>
    </source>
</reference>
<evidence type="ECO:0000313" key="3">
    <source>
        <dbReference type="RefSeq" id="XP_033461378.1"/>
    </source>
</evidence>
<sequence length="183" mass="19528">MAAILTNEALRRPAGKQSNPASNPASGGGRAAGSQSVSRSSVRQTRVHPPRETTIEEQEEEIHHDSHVHPGGREALGAAGSSHPIITITITTIISININIIIPHLKCFVVVGWNHPGLGSEMRDRVLPLPAAYLPAVMNDNGHMSYSCSSCGVVTHSLTHSHTHSLSFDDVVCLRMDKVAIGL</sequence>
<proteinExistence type="predicted"/>
<protein>
    <submittedName>
        <fullName evidence="3">Uncharacterized protein</fullName>
    </submittedName>
</protein>
<feature type="compositionally biased region" description="Low complexity" evidence="1">
    <location>
        <begin position="32"/>
        <end position="44"/>
    </location>
</feature>
<dbReference type="Proteomes" id="UP000504637">
    <property type="component" value="Unplaced"/>
</dbReference>
<name>A0A6J3MBX5_9PEZI</name>
<feature type="region of interest" description="Disordered" evidence="1">
    <location>
        <begin position="1"/>
        <end position="76"/>
    </location>
</feature>
<keyword evidence="2" id="KW-1185">Reference proteome</keyword>